<evidence type="ECO:0000256" key="7">
    <source>
        <dbReference type="ARBA" id="ARBA00022692"/>
    </source>
</evidence>
<dbReference type="InterPro" id="IPR009230">
    <property type="entry name" value="ATP_synth_su8_fun"/>
</dbReference>
<gene>
    <name evidence="16" type="ORF">EX30DRAFT_368488</name>
</gene>
<keyword evidence="10 15" id="KW-0406">Ion transport</keyword>
<keyword evidence="8 15" id="KW-0375">Hydrogen ion transport</keyword>
<sequence length="105" mass="11790">MLAARIVPRAAGARFARPAMIQNFARAYSQQTVKKAAPAVPAKANWRQNLAAPLQSGMPQLVPFFFVNEVMFTMGTLGIMIYTFSKFVLPRIVRMRAARQYLTKL</sequence>
<evidence type="ECO:0000256" key="3">
    <source>
        <dbReference type="ARBA" id="ARBA00011291"/>
    </source>
</evidence>
<dbReference type="PANTHER" id="PTHR36101:SF1">
    <property type="entry name" value="ATP SYNTHASE PROTEIN 8"/>
    <property type="match status" value="1"/>
</dbReference>
<dbReference type="EMBL" id="ML220112">
    <property type="protein sequence ID" value="TGZ85400.1"/>
    <property type="molecule type" value="Genomic_DNA"/>
</dbReference>
<evidence type="ECO:0000313" key="17">
    <source>
        <dbReference type="Proteomes" id="UP000298138"/>
    </source>
</evidence>
<keyword evidence="5 15" id="KW-0813">Transport</keyword>
<dbReference type="GO" id="GO:0045259">
    <property type="term" value="C:proton-transporting ATP synthase complex"/>
    <property type="evidence" value="ECO:0007669"/>
    <property type="project" value="UniProtKB-KW"/>
</dbReference>
<keyword evidence="6 15" id="KW-0138">CF(0)</keyword>
<dbReference type="Proteomes" id="UP000298138">
    <property type="component" value="Unassembled WGS sequence"/>
</dbReference>
<keyword evidence="11 15" id="KW-0496">Mitochondrion</keyword>
<evidence type="ECO:0000256" key="15">
    <source>
        <dbReference type="RuleBase" id="RU368038"/>
    </source>
</evidence>
<accession>A0A4S2N7U9</accession>
<organism evidence="16 17">
    <name type="scientific">Ascodesmis nigricans</name>
    <dbReference type="NCBI Taxonomy" id="341454"/>
    <lineage>
        <taxon>Eukaryota</taxon>
        <taxon>Fungi</taxon>
        <taxon>Dikarya</taxon>
        <taxon>Ascomycota</taxon>
        <taxon>Pezizomycotina</taxon>
        <taxon>Pezizomycetes</taxon>
        <taxon>Pezizales</taxon>
        <taxon>Ascodesmidaceae</taxon>
        <taxon>Ascodesmis</taxon>
    </lineage>
</organism>
<comment type="subunit">
    <text evidence="3 15">F-type ATPases have 2 components, CF(1) - the catalytic core - and CF(0) - the membrane proton channel.</text>
</comment>
<dbReference type="PANTHER" id="PTHR36101">
    <property type="entry name" value="ATP SYNTHASE PROTEIN 8"/>
    <property type="match status" value="1"/>
</dbReference>
<evidence type="ECO:0000256" key="11">
    <source>
        <dbReference type="ARBA" id="ARBA00023128"/>
    </source>
</evidence>
<comment type="similarity">
    <text evidence="2 15">Belongs to the ATPase protein 8 family.</text>
</comment>
<dbReference type="GO" id="GO:0005743">
    <property type="term" value="C:mitochondrial inner membrane"/>
    <property type="evidence" value="ECO:0007669"/>
    <property type="project" value="UniProtKB-SubCell"/>
</dbReference>
<evidence type="ECO:0000256" key="8">
    <source>
        <dbReference type="ARBA" id="ARBA00022781"/>
    </source>
</evidence>
<proteinExistence type="inferred from homology"/>
<evidence type="ECO:0000256" key="1">
    <source>
        <dbReference type="ARBA" id="ARBA00004304"/>
    </source>
</evidence>
<evidence type="ECO:0000256" key="14">
    <source>
        <dbReference type="ARBA" id="ARBA00024864"/>
    </source>
</evidence>
<evidence type="ECO:0000256" key="2">
    <source>
        <dbReference type="ARBA" id="ARBA00008892"/>
    </source>
</evidence>
<keyword evidence="17" id="KW-1185">Reference proteome</keyword>
<evidence type="ECO:0000256" key="10">
    <source>
        <dbReference type="ARBA" id="ARBA00023065"/>
    </source>
</evidence>
<protein>
    <recommendedName>
        <fullName evidence="4 15">ATP synthase protein 8</fullName>
    </recommendedName>
</protein>
<comment type="function">
    <text evidence="14 15">Mitochondrial membrane ATP synthase (F(1)F(0) ATP synthase or Complex V) produces ATP from ADP in the presence of a proton gradient across the membrane which is generated by electron transport complexes of the respiratory chain. F-type ATPases consist of two structural domains, F(1) - containing the extramembraneous catalytic core and F(0) - containing the membrane proton channel, linked together by a central stalk and a peripheral stalk. During catalysis, ATP synthesis in the catalytic domain of F(1) is coupled via a rotary mechanism of the central stalk subunits to proton translocation. Part of the complex F(0) domain. Minor subunit located with subunit a in the membrane.</text>
</comment>
<evidence type="ECO:0000256" key="13">
    <source>
        <dbReference type="ARBA" id="ARBA00023310"/>
    </source>
</evidence>
<reference evidence="16 17" key="1">
    <citation type="submission" date="2019-04" db="EMBL/GenBank/DDBJ databases">
        <title>Comparative genomics and transcriptomics to analyze fruiting body development in filamentous ascomycetes.</title>
        <authorList>
            <consortium name="DOE Joint Genome Institute"/>
            <person name="Lutkenhaus R."/>
            <person name="Traeger S."/>
            <person name="Breuer J."/>
            <person name="Kuo A."/>
            <person name="Lipzen A."/>
            <person name="Pangilinan J."/>
            <person name="Dilworth D."/>
            <person name="Sandor L."/>
            <person name="Poggeler S."/>
            <person name="Barry K."/>
            <person name="Grigoriev I.V."/>
            <person name="Nowrousian M."/>
        </authorList>
    </citation>
    <scope>NUCLEOTIDE SEQUENCE [LARGE SCALE GENOMIC DNA]</scope>
    <source>
        <strain evidence="16 17">CBS 389.68</strain>
    </source>
</reference>
<evidence type="ECO:0000313" key="16">
    <source>
        <dbReference type="EMBL" id="TGZ85400.1"/>
    </source>
</evidence>
<feature type="transmembrane region" description="Helical" evidence="15">
    <location>
        <begin position="70"/>
        <end position="89"/>
    </location>
</feature>
<keyword evidence="12 15" id="KW-0472">Membrane</keyword>
<evidence type="ECO:0000256" key="5">
    <source>
        <dbReference type="ARBA" id="ARBA00022448"/>
    </source>
</evidence>
<comment type="subcellular location">
    <subcellularLocation>
        <location evidence="15">Mitochondrion inner membrane</location>
        <topology evidence="15">Single-pass membrane protein</topology>
    </subcellularLocation>
    <subcellularLocation>
        <location evidence="1">Mitochondrion membrane</location>
        <topology evidence="1">Single-pass membrane protein</topology>
    </subcellularLocation>
</comment>
<evidence type="ECO:0000256" key="4">
    <source>
        <dbReference type="ARBA" id="ARBA00019651"/>
    </source>
</evidence>
<dbReference type="Pfam" id="PF05933">
    <property type="entry name" value="Fun_ATP-synt_8"/>
    <property type="match status" value="1"/>
</dbReference>
<dbReference type="AlphaFoldDB" id="A0A4S2N7U9"/>
<keyword evidence="9 15" id="KW-1133">Transmembrane helix</keyword>
<dbReference type="GO" id="GO:0046933">
    <property type="term" value="F:proton-transporting ATP synthase activity, rotational mechanism"/>
    <property type="evidence" value="ECO:0007669"/>
    <property type="project" value="TreeGrafter"/>
</dbReference>
<dbReference type="InParanoid" id="A0A4S2N7U9"/>
<keyword evidence="13 15" id="KW-0066">ATP synthesis</keyword>
<evidence type="ECO:0000256" key="6">
    <source>
        <dbReference type="ARBA" id="ARBA00022547"/>
    </source>
</evidence>
<dbReference type="STRING" id="341454.A0A4S2N7U9"/>
<name>A0A4S2N7U9_9PEZI</name>
<evidence type="ECO:0000256" key="12">
    <source>
        <dbReference type="ARBA" id="ARBA00023136"/>
    </source>
</evidence>
<dbReference type="OrthoDB" id="3916939at2759"/>
<keyword evidence="7 15" id="KW-0812">Transmembrane</keyword>
<evidence type="ECO:0000256" key="9">
    <source>
        <dbReference type="ARBA" id="ARBA00022989"/>
    </source>
</evidence>